<gene>
    <name evidence="2" type="ORF">GCM10023331_17380</name>
</gene>
<dbReference type="Pfam" id="PF04087">
    <property type="entry name" value="DUF389"/>
    <property type="match status" value="1"/>
</dbReference>
<feature type="transmembrane region" description="Helical" evidence="1">
    <location>
        <begin position="127"/>
        <end position="147"/>
    </location>
</feature>
<dbReference type="InterPro" id="IPR005240">
    <property type="entry name" value="DUF389"/>
</dbReference>
<organism evidence="2 3">
    <name type="scientific">Algivirga pacifica</name>
    <dbReference type="NCBI Taxonomy" id="1162670"/>
    <lineage>
        <taxon>Bacteria</taxon>
        <taxon>Pseudomonadati</taxon>
        <taxon>Bacteroidota</taxon>
        <taxon>Cytophagia</taxon>
        <taxon>Cytophagales</taxon>
        <taxon>Flammeovirgaceae</taxon>
        <taxon>Algivirga</taxon>
    </lineage>
</organism>
<accession>A0ABP9DB90</accession>
<dbReference type="RefSeq" id="WP_345370998.1">
    <property type="nucleotide sequence ID" value="NZ_BAABJX010000026.1"/>
</dbReference>
<dbReference type="PANTHER" id="PTHR20992">
    <property type="entry name" value="AT15442P-RELATED"/>
    <property type="match status" value="1"/>
</dbReference>
<evidence type="ECO:0000256" key="1">
    <source>
        <dbReference type="SAM" id="Phobius"/>
    </source>
</evidence>
<keyword evidence="3" id="KW-1185">Reference proteome</keyword>
<feature type="transmembrane region" description="Helical" evidence="1">
    <location>
        <begin position="90"/>
        <end position="115"/>
    </location>
</feature>
<dbReference type="Proteomes" id="UP001500298">
    <property type="component" value="Unassembled WGS sequence"/>
</dbReference>
<proteinExistence type="predicted"/>
<keyword evidence="1" id="KW-0472">Membrane</keyword>
<dbReference type="EMBL" id="BAABJX010000026">
    <property type="protein sequence ID" value="GAA4832670.1"/>
    <property type="molecule type" value="Genomic_DNA"/>
</dbReference>
<keyword evidence="1" id="KW-0812">Transmembrane</keyword>
<reference evidence="3" key="1">
    <citation type="journal article" date="2019" name="Int. J. Syst. Evol. Microbiol.">
        <title>The Global Catalogue of Microorganisms (GCM) 10K type strain sequencing project: providing services to taxonomists for standard genome sequencing and annotation.</title>
        <authorList>
            <consortium name="The Broad Institute Genomics Platform"/>
            <consortium name="The Broad Institute Genome Sequencing Center for Infectious Disease"/>
            <person name="Wu L."/>
            <person name="Ma J."/>
        </authorList>
    </citation>
    <scope>NUCLEOTIDE SEQUENCE [LARGE SCALE GENOMIC DNA]</scope>
    <source>
        <strain evidence="3">JCM 18326</strain>
    </source>
</reference>
<sequence>MANEENPNKKSRLERKVIEDPTKIEDKSVRSIWQRILDEIRESFELTQNVDYEATIKSIEGSVKYRGYNIWVLMCSIVVASVGLNNNSPAVIIGAMLISPLMGPIRGIGLGLGLIDFGLIAISLKNFLKMTIVSLMVSFLYFLISPIERETPELLNRTFPTTLDILVAFFGGLAGIIAATRGERGTVVPGVAIATALMPPLCTAGYGMASAKWSYFFGAMYLFLLNSLFICISTVGIIRLMKFPTRQFIDPKVEKKVKNYLLLGTVIIIIPSGILFYRLVKESLFLNNSENFYLEVIKPSVTDENIKLNFNSKYINPDSTYMELDVTHGSIDDRTIATWKNQTQRYHLEQTTFRIFHRQFRFRDFQHIDSLIQQVPESEKGDALVFYRNQVDSLETLLKQKEIDQWNISPLKEGLRIDYPDLQKMAFGKEITEDIQLHRDTLYILTLHWKRKLSRQELKVIRMNIRLKTMLHLQQNGIYPDSLVIKIK</sequence>
<feature type="transmembrane region" description="Helical" evidence="1">
    <location>
        <begin position="215"/>
        <end position="238"/>
    </location>
</feature>
<feature type="transmembrane region" description="Helical" evidence="1">
    <location>
        <begin position="187"/>
        <end position="209"/>
    </location>
</feature>
<keyword evidence="1" id="KW-1133">Transmembrane helix</keyword>
<protein>
    <submittedName>
        <fullName evidence="2">DUF389 domain-containing protein</fullName>
    </submittedName>
</protein>
<feature type="transmembrane region" description="Helical" evidence="1">
    <location>
        <begin position="67"/>
        <end position="84"/>
    </location>
</feature>
<name>A0ABP9DB90_9BACT</name>
<evidence type="ECO:0000313" key="2">
    <source>
        <dbReference type="EMBL" id="GAA4832670.1"/>
    </source>
</evidence>
<feature type="transmembrane region" description="Helical" evidence="1">
    <location>
        <begin position="159"/>
        <end position="180"/>
    </location>
</feature>
<dbReference type="PANTHER" id="PTHR20992:SF9">
    <property type="entry name" value="AT15442P-RELATED"/>
    <property type="match status" value="1"/>
</dbReference>
<feature type="transmembrane region" description="Helical" evidence="1">
    <location>
        <begin position="259"/>
        <end position="280"/>
    </location>
</feature>
<evidence type="ECO:0000313" key="3">
    <source>
        <dbReference type="Proteomes" id="UP001500298"/>
    </source>
</evidence>
<comment type="caution">
    <text evidence="2">The sequence shown here is derived from an EMBL/GenBank/DDBJ whole genome shotgun (WGS) entry which is preliminary data.</text>
</comment>